<gene>
    <name evidence="3" type="ORF">GMDG_06104</name>
</gene>
<feature type="domain" description="PH" evidence="2">
    <location>
        <begin position="120"/>
        <end position="224"/>
    </location>
</feature>
<dbReference type="VEuPathDB" id="FungiDB:GMDG_06104"/>
<feature type="compositionally biased region" description="Polar residues" evidence="1">
    <location>
        <begin position="770"/>
        <end position="792"/>
    </location>
</feature>
<proteinExistence type="predicted"/>
<dbReference type="InterPro" id="IPR011993">
    <property type="entry name" value="PH-like_dom_sf"/>
</dbReference>
<dbReference type="SMART" id="SM00233">
    <property type="entry name" value="PH"/>
    <property type="match status" value="1"/>
</dbReference>
<dbReference type="EMBL" id="GL573312">
    <property type="protein sequence ID" value="ELR03361.1"/>
    <property type="molecule type" value="Genomic_DNA"/>
</dbReference>
<feature type="region of interest" description="Disordered" evidence="1">
    <location>
        <begin position="764"/>
        <end position="820"/>
    </location>
</feature>
<accession>L8FUD8</accession>
<dbReference type="InParanoid" id="L8FUD8"/>
<dbReference type="Pfam" id="PF25381">
    <property type="entry name" value="PH_26"/>
    <property type="match status" value="1"/>
</dbReference>
<evidence type="ECO:0000259" key="2">
    <source>
        <dbReference type="SMART" id="SM00233"/>
    </source>
</evidence>
<feature type="compositionally biased region" description="Pro residues" evidence="1">
    <location>
        <begin position="27"/>
        <end position="40"/>
    </location>
</feature>
<feature type="region of interest" description="Disordered" evidence="1">
    <location>
        <begin position="996"/>
        <end position="1050"/>
    </location>
</feature>
<feature type="region of interest" description="Disordered" evidence="1">
    <location>
        <begin position="575"/>
        <end position="632"/>
    </location>
</feature>
<feature type="compositionally biased region" description="Low complexity" evidence="1">
    <location>
        <begin position="51"/>
        <end position="63"/>
    </location>
</feature>
<evidence type="ECO:0000313" key="4">
    <source>
        <dbReference type="Proteomes" id="UP000011064"/>
    </source>
</evidence>
<evidence type="ECO:0000256" key="1">
    <source>
        <dbReference type="SAM" id="MobiDB-lite"/>
    </source>
</evidence>
<dbReference type="OrthoDB" id="5563754at2759"/>
<feature type="region of interest" description="Disordered" evidence="1">
    <location>
        <begin position="17"/>
        <end position="88"/>
    </location>
</feature>
<dbReference type="STRING" id="658429.L8FUD8"/>
<protein>
    <recommendedName>
        <fullName evidence="2">PH domain-containing protein</fullName>
    </recommendedName>
</protein>
<feature type="compositionally biased region" description="Polar residues" evidence="1">
    <location>
        <begin position="577"/>
        <end position="586"/>
    </location>
</feature>
<feature type="compositionally biased region" description="Polar residues" evidence="1">
    <location>
        <begin position="917"/>
        <end position="931"/>
    </location>
</feature>
<dbReference type="Proteomes" id="UP000011064">
    <property type="component" value="Unassembled WGS sequence"/>
</dbReference>
<dbReference type="AlphaFoldDB" id="L8FUD8"/>
<sequence>MVTMAKNRVLSFMSNFSNRDSRSLKTPSPPGDTIPFPTFPEKPEQQQDVYRSSSPQRGPQQPSNIRGSPTRREQVQRNRANSRPISMVQTYQPPLMELGQDTLPELQPVFTYLNSHSNKLYQEGYFLKLDDQNSHGKPNLDRTWTECFAQLVGTILSLWDVVELDAAGSEGEIESLPTRSYDDQPLQNVLSISTAGKNRYLLHFNSHHSLVQWTAGIRLAMFEYATLQEAYTGALIAGKGKSLNNINIILARSTFKYEDWVRVRFGAGTPWRQCWCVITPPDEKEVHKLQKDFNKRRSAYDRSRPPVVKGDIKFYDTKKVTKKSRPIASISDAFSAFAIYPQSKALIDPSTLIKLEGIITIHSDPPTFTEGFVFIMPEVHAAVSGFEIMLRWLFPVFDTFALYGRPERLVADTNDPRSLMFAMPNERRYGYLDVLGVAALISAEGSQTWSEGEWRRKLKDSTAKRMFAISQNGGSRRGSRRNTLRDGFNDRASIRSNPSISWGPPPVDVPAPRTDSAPPLEGPYPPYPSAAQAQHHSRSVSEGFQNNGFAVYKGSDAPPALPPHRNHIDSDLRHEYNATSPPQQTYPEDDHSPSAPAQELRDLQLGPGGVEPVSRPPAFSHAAGTLPPSAKLQNSPELRRAKSRMSNGTLSQFAGAGGAAATQGVAQYCAGLKEMRVADETRRGLPRGVHVFDDPNPGMNANMASGAEGVIVGGNRLSFERHPESLQMRAPEDAGGAPFYNSVNNAQQPRTAVRPTVIVPAYPPPYVQGHAQTPSLDTAGSQPRSANRNSLQRKPLPAGTPVAPIGPLTHDPISPGAASTIGSLHMNQEAFDSIQPRENQPEDPVARQTTNLSHVSDTSNYTNSPTEGPPVDQPVPARTAYDRPRSGMMRTVGGYGDSTPNTPSDIPTIDFGPTINYAATTNPLSKPSADNPQYQPQTPQPPTHRASTHAKQLSRTLAWAPGMAFPLPSSSGGLTPEEFVAQRAAAAAVAQGHARQASASTLRANTPTPPIGAGGRPGHVRNNSSFDALQRESARPSSRGAGAALGGWWG</sequence>
<feature type="compositionally biased region" description="Polar residues" evidence="1">
    <location>
        <begin position="847"/>
        <end position="866"/>
    </location>
</feature>
<evidence type="ECO:0000313" key="3">
    <source>
        <dbReference type="EMBL" id="ELR03361.1"/>
    </source>
</evidence>
<feature type="region of interest" description="Disordered" evidence="1">
    <location>
        <begin position="835"/>
        <end position="952"/>
    </location>
</feature>
<keyword evidence="4" id="KW-1185">Reference proteome</keyword>
<name>L8FUD8_PSED2</name>
<organism evidence="3 4">
    <name type="scientific">Pseudogymnoascus destructans (strain ATCC MYA-4855 / 20631-21)</name>
    <name type="common">Bat white-nose syndrome fungus</name>
    <name type="synonym">Geomyces destructans</name>
    <dbReference type="NCBI Taxonomy" id="658429"/>
    <lineage>
        <taxon>Eukaryota</taxon>
        <taxon>Fungi</taxon>
        <taxon>Dikarya</taxon>
        <taxon>Ascomycota</taxon>
        <taxon>Pezizomycotina</taxon>
        <taxon>Leotiomycetes</taxon>
        <taxon>Thelebolales</taxon>
        <taxon>Thelebolaceae</taxon>
        <taxon>Pseudogymnoascus</taxon>
    </lineage>
</organism>
<dbReference type="HOGENOM" id="CLU_005248_1_1_1"/>
<reference evidence="4" key="1">
    <citation type="submission" date="2010-09" db="EMBL/GenBank/DDBJ databases">
        <title>The genome sequence of Geomyces destructans 20631-21.</title>
        <authorList>
            <consortium name="The Broad Institute Genome Sequencing Platform"/>
            <person name="Cuomo C.A."/>
            <person name="Blehert D.S."/>
            <person name="Lorch J.M."/>
            <person name="Young S.K."/>
            <person name="Zeng Q."/>
            <person name="Gargeya S."/>
            <person name="Fitzgerald M."/>
            <person name="Haas B."/>
            <person name="Abouelleil A."/>
            <person name="Alvarado L."/>
            <person name="Arachchi H.M."/>
            <person name="Berlin A."/>
            <person name="Brown A."/>
            <person name="Chapman S.B."/>
            <person name="Chen Z."/>
            <person name="Dunbar C."/>
            <person name="Freedman E."/>
            <person name="Gearin G."/>
            <person name="Gellesch M."/>
            <person name="Goldberg J."/>
            <person name="Griggs A."/>
            <person name="Gujja S."/>
            <person name="Heiman D."/>
            <person name="Howarth C."/>
            <person name="Larson L."/>
            <person name="Lui A."/>
            <person name="MacDonald P.J.P."/>
            <person name="Montmayeur A."/>
            <person name="Murphy C."/>
            <person name="Neiman D."/>
            <person name="Pearson M."/>
            <person name="Priest M."/>
            <person name="Roberts A."/>
            <person name="Saif S."/>
            <person name="Shea T."/>
            <person name="Shenoy N."/>
            <person name="Sisk P."/>
            <person name="Stolte C."/>
            <person name="Sykes S."/>
            <person name="Wortman J."/>
            <person name="Nusbaum C."/>
            <person name="Birren B."/>
        </authorList>
    </citation>
    <scope>NUCLEOTIDE SEQUENCE [LARGE SCALE GENOMIC DNA]</scope>
    <source>
        <strain evidence="4">ATCC MYA-4855 / 20631-21</strain>
    </source>
</reference>
<dbReference type="InterPro" id="IPR001849">
    <property type="entry name" value="PH_domain"/>
</dbReference>
<dbReference type="SUPFAM" id="SSF50729">
    <property type="entry name" value="PH domain-like"/>
    <property type="match status" value="1"/>
</dbReference>
<feature type="compositionally biased region" description="Polar residues" evidence="1">
    <location>
        <begin position="77"/>
        <end position="88"/>
    </location>
</feature>
<dbReference type="InterPro" id="IPR058155">
    <property type="entry name" value="Skg3/CAF120-like_PH"/>
</dbReference>
<dbReference type="Gene3D" id="2.30.29.30">
    <property type="entry name" value="Pleckstrin-homology domain (PH domain)/Phosphotyrosine-binding domain (PTB)"/>
    <property type="match status" value="1"/>
</dbReference>
<feature type="region of interest" description="Disordered" evidence="1">
    <location>
        <begin position="549"/>
        <end position="568"/>
    </location>
</feature>
<feature type="region of interest" description="Disordered" evidence="1">
    <location>
        <begin position="465"/>
        <end position="540"/>
    </location>
</feature>
<feature type="compositionally biased region" description="Basic and acidic residues" evidence="1">
    <location>
        <begin position="483"/>
        <end position="493"/>
    </location>
</feature>